<protein>
    <submittedName>
        <fullName evidence="2">Uncharacterized protein</fullName>
    </submittedName>
</protein>
<feature type="compositionally biased region" description="Low complexity" evidence="1">
    <location>
        <begin position="151"/>
        <end position="162"/>
    </location>
</feature>
<feature type="region of interest" description="Disordered" evidence="1">
    <location>
        <begin position="96"/>
        <end position="193"/>
    </location>
</feature>
<feature type="compositionally biased region" description="Pro residues" evidence="1">
    <location>
        <begin position="44"/>
        <end position="53"/>
    </location>
</feature>
<feature type="compositionally biased region" description="Basic and acidic residues" evidence="1">
    <location>
        <begin position="183"/>
        <end position="193"/>
    </location>
</feature>
<gene>
    <name evidence="2" type="ORF">NLJ89_g11992</name>
</gene>
<dbReference type="Proteomes" id="UP001148786">
    <property type="component" value="Unassembled WGS sequence"/>
</dbReference>
<sequence>MPPPAHVSDYRMDWDDRFDGRRPSSYYRDYSPPPPSPMQEYTPPVIPSAPLPTPAFEEQEAPLQTASDSQLWSRVSDLEQRVTNVQVDVTYIRQALPPAGGTVTAPPATSSPTSTSAQPEHASMVREPPPAAPSSTSVPNQPIDSSERARSASPSPLQPLLSHISQRRQSPVQRRHHHPLQQRLDRTPPRPRE</sequence>
<feature type="compositionally biased region" description="Low complexity" evidence="1">
    <location>
        <begin position="96"/>
        <end position="117"/>
    </location>
</feature>
<comment type="caution">
    <text evidence="2">The sequence shown here is derived from an EMBL/GenBank/DDBJ whole genome shotgun (WGS) entry which is preliminary data.</text>
</comment>
<dbReference type="EMBL" id="JANKHO010003339">
    <property type="protein sequence ID" value="KAJ3484300.1"/>
    <property type="molecule type" value="Genomic_DNA"/>
</dbReference>
<name>A0A9W8JKV9_9AGAR</name>
<feature type="compositionally biased region" description="Basic and acidic residues" evidence="1">
    <location>
        <begin position="8"/>
        <end position="22"/>
    </location>
</feature>
<reference evidence="2" key="1">
    <citation type="submission" date="2022-07" db="EMBL/GenBank/DDBJ databases">
        <title>Genome Sequence of Agrocybe chaxingu.</title>
        <authorList>
            <person name="Buettner E."/>
        </authorList>
    </citation>
    <scope>NUCLEOTIDE SEQUENCE</scope>
    <source>
        <strain evidence="2">MP-N11</strain>
    </source>
</reference>
<evidence type="ECO:0000313" key="3">
    <source>
        <dbReference type="Proteomes" id="UP001148786"/>
    </source>
</evidence>
<feature type="region of interest" description="Disordered" evidence="1">
    <location>
        <begin position="1"/>
        <end position="72"/>
    </location>
</feature>
<feature type="compositionally biased region" description="Polar residues" evidence="1">
    <location>
        <begin position="62"/>
        <end position="72"/>
    </location>
</feature>
<dbReference type="AlphaFoldDB" id="A0A9W8JKV9"/>
<organism evidence="2 3">
    <name type="scientific">Agrocybe chaxingu</name>
    <dbReference type="NCBI Taxonomy" id="84603"/>
    <lineage>
        <taxon>Eukaryota</taxon>
        <taxon>Fungi</taxon>
        <taxon>Dikarya</taxon>
        <taxon>Basidiomycota</taxon>
        <taxon>Agaricomycotina</taxon>
        <taxon>Agaricomycetes</taxon>
        <taxon>Agaricomycetidae</taxon>
        <taxon>Agaricales</taxon>
        <taxon>Agaricineae</taxon>
        <taxon>Strophariaceae</taxon>
        <taxon>Agrocybe</taxon>
    </lineage>
</organism>
<accession>A0A9W8JKV9</accession>
<evidence type="ECO:0000256" key="1">
    <source>
        <dbReference type="SAM" id="MobiDB-lite"/>
    </source>
</evidence>
<keyword evidence="3" id="KW-1185">Reference proteome</keyword>
<feature type="compositionally biased region" description="Polar residues" evidence="1">
    <location>
        <begin position="163"/>
        <end position="172"/>
    </location>
</feature>
<proteinExistence type="predicted"/>
<evidence type="ECO:0000313" key="2">
    <source>
        <dbReference type="EMBL" id="KAJ3484300.1"/>
    </source>
</evidence>